<evidence type="ECO:0000256" key="1">
    <source>
        <dbReference type="SAM" id="MobiDB-lite"/>
    </source>
</evidence>
<feature type="chain" id="PRO_5002866939" description="Secreted protein" evidence="2">
    <location>
        <begin position="20"/>
        <end position="171"/>
    </location>
</feature>
<feature type="compositionally biased region" description="Basic and acidic residues" evidence="1">
    <location>
        <begin position="151"/>
        <end position="163"/>
    </location>
</feature>
<evidence type="ECO:0008006" key="5">
    <source>
        <dbReference type="Google" id="ProtNLM"/>
    </source>
</evidence>
<protein>
    <recommendedName>
        <fullName evidence="5">Secreted protein</fullName>
    </recommendedName>
</protein>
<keyword evidence="4" id="KW-1185">Reference proteome</keyword>
<dbReference type="AlphaFoldDB" id="B8CTH1"/>
<sequence>MKKILALGLLSFISTATLAAPQQCNTNPDQGPGHWRVYEEQVCDIRTVMVDAPKTLCEYEFNDPNYRGPPPGQTEVIKINKVGHTQCEQSIGVWIDDPEYRYHNPGDNPPPQIRLNVRLSSQTHYTTQQQDTEQYNCRMEERRIWVSHCRDNLGDRNDGRDGQPDGQPSFK</sequence>
<evidence type="ECO:0000313" key="3">
    <source>
        <dbReference type="EMBL" id="ACJ31080.1"/>
    </source>
</evidence>
<dbReference type="EMBL" id="CP000472">
    <property type="protein sequence ID" value="ACJ31080.1"/>
    <property type="molecule type" value="Genomic_DNA"/>
</dbReference>
<dbReference type="HOGENOM" id="CLU_1561829_0_0_6"/>
<reference evidence="3 4" key="1">
    <citation type="journal article" date="2008" name="PLoS ONE">
        <title>Environmental adaptation: genomic analysis of the piezotolerant and psychrotolerant deep-sea iron reducing bacterium Shewanella piezotolerans WP3.</title>
        <authorList>
            <person name="Wang F."/>
            <person name="Wang J."/>
            <person name="Jian H."/>
            <person name="Zhang B."/>
            <person name="Li S."/>
            <person name="Wang F."/>
            <person name="Zeng X."/>
            <person name="Gao L."/>
            <person name="Bartlett D.H."/>
            <person name="Yu J."/>
            <person name="Hu S."/>
            <person name="Xiao X."/>
        </authorList>
    </citation>
    <scope>NUCLEOTIDE SEQUENCE [LARGE SCALE GENOMIC DNA]</scope>
    <source>
        <strain evidence="4">WP3 / JCM 13877</strain>
    </source>
</reference>
<gene>
    <name evidence="3" type="ordered locus">swp_4437</name>
</gene>
<feature type="region of interest" description="Disordered" evidence="1">
    <location>
        <begin position="151"/>
        <end position="171"/>
    </location>
</feature>
<evidence type="ECO:0000256" key="2">
    <source>
        <dbReference type="SAM" id="SignalP"/>
    </source>
</evidence>
<dbReference type="KEGG" id="swp:swp_4437"/>
<evidence type="ECO:0000313" key="4">
    <source>
        <dbReference type="Proteomes" id="UP000000753"/>
    </source>
</evidence>
<feature type="signal peptide" evidence="2">
    <location>
        <begin position="1"/>
        <end position="19"/>
    </location>
</feature>
<organism evidence="3 4">
    <name type="scientific">Shewanella piezotolerans (strain WP3 / JCM 13877)</name>
    <dbReference type="NCBI Taxonomy" id="225849"/>
    <lineage>
        <taxon>Bacteria</taxon>
        <taxon>Pseudomonadati</taxon>
        <taxon>Pseudomonadota</taxon>
        <taxon>Gammaproteobacteria</taxon>
        <taxon>Alteromonadales</taxon>
        <taxon>Shewanellaceae</taxon>
        <taxon>Shewanella</taxon>
    </lineage>
</organism>
<proteinExistence type="predicted"/>
<name>B8CTH1_SHEPW</name>
<dbReference type="RefSeq" id="WP_020914415.1">
    <property type="nucleotide sequence ID" value="NC_011566.1"/>
</dbReference>
<dbReference type="OrthoDB" id="6293673at2"/>
<keyword evidence="2" id="KW-0732">Signal</keyword>
<accession>B8CTH1</accession>
<dbReference type="Proteomes" id="UP000000753">
    <property type="component" value="Chromosome"/>
</dbReference>